<sequence>MRKYVHFITLLTAFLLACEVKKEQALQANEVGNFDQIPSLLAVNEVSREGIFSINKQEFTPDSVGVIATIPIKLPAYEKGMYYRPFSDRVASGNRMEALWFSSPAELQNYELKRPREDDNMQFGAFMLLRKTNGQFLAVMPLVSKEVGNTFSVKDSAFYLQTATYGTDTVDIEIPLLAYAEDESPYAATRRVWELAKSHPVLAGQINWRSDKTFPEPFQYLGWCSWEHFRQKINEDIIANSIKDIQQSDLPIRWVMVDDGYLHQHKGQLLSFGVDEKKFPNGWGPITQLKDDKVKWLGIWRNFNGYMGGISPDHTMTELAPQLEESMWQSRKRSLLTTKVSQAASDQFYEKMINDTYDNGFDIIKVDFQSDNWRYNSGKSNAIRAVYQNQKALEEQVKAKGLHMINCIAMQNFNVFHQTYSSVIRSSVDYKNDLDRVDLTLAQNFTNALWLGHVHWTDQDMFHTSFKETARLMAVARAVSGGPVYLSDETKNIDDTYLKPLMYEDGRLLGTLAPAVPLPETLMQDPYTGGEAFRVIAPLKNQSAVILAFNLNRDTEVQASFMVEDYTHASGMLQPYEGKWEIPAEGLLLYDYFEQKAQMLNGEYTFSLGTRQEKLVQLSPIQKGWSIIGRADKYLGASSYTLQSISADRVVIDVEEAGPVLIWAKDKVPVSEQLTFEAVGNGLWKGTPLDTVDALRYTITQ</sequence>
<gene>
    <name evidence="2" type="ORF">C7460_10682</name>
</gene>
<dbReference type="InterPro" id="IPR017853">
    <property type="entry name" value="GH"/>
</dbReference>
<dbReference type="PANTHER" id="PTHR31268:SF32">
    <property type="entry name" value="GALACTINOL--SUCROSE GALACTOSYLTRANSFERASE 2-RELATED"/>
    <property type="match status" value="1"/>
</dbReference>
<comment type="caution">
    <text evidence="2">The sequence shown here is derived from an EMBL/GenBank/DDBJ whole genome shotgun (WGS) entry which is preliminary data.</text>
</comment>
<evidence type="ECO:0000313" key="3">
    <source>
        <dbReference type="Proteomes" id="UP000256779"/>
    </source>
</evidence>
<organism evidence="2 3">
    <name type="scientific">Marinoscillum furvescens DSM 4134</name>
    <dbReference type="NCBI Taxonomy" id="1122208"/>
    <lineage>
        <taxon>Bacteria</taxon>
        <taxon>Pseudomonadati</taxon>
        <taxon>Bacteroidota</taxon>
        <taxon>Cytophagia</taxon>
        <taxon>Cytophagales</taxon>
        <taxon>Reichenbachiellaceae</taxon>
        <taxon>Marinoscillum</taxon>
    </lineage>
</organism>
<reference evidence="2 3" key="1">
    <citation type="submission" date="2018-07" db="EMBL/GenBank/DDBJ databases">
        <title>Genomic Encyclopedia of Type Strains, Phase IV (KMG-IV): sequencing the most valuable type-strain genomes for metagenomic binning, comparative biology and taxonomic classification.</title>
        <authorList>
            <person name="Goeker M."/>
        </authorList>
    </citation>
    <scope>NUCLEOTIDE SEQUENCE [LARGE SCALE GENOMIC DNA]</scope>
    <source>
        <strain evidence="2 3">DSM 4134</strain>
    </source>
</reference>
<evidence type="ECO:0000313" key="2">
    <source>
        <dbReference type="EMBL" id="REE00143.1"/>
    </source>
</evidence>
<proteinExistence type="predicted"/>
<keyword evidence="1" id="KW-0119">Carbohydrate metabolism</keyword>
<dbReference type="SUPFAM" id="SSF51445">
    <property type="entry name" value="(Trans)glycosidases"/>
    <property type="match status" value="1"/>
</dbReference>
<protein>
    <submittedName>
        <fullName evidence="2">Raffinose synthase Sip1-like protein</fullName>
    </submittedName>
</protein>
<name>A0A3D9L733_MARFU</name>
<dbReference type="InterPro" id="IPR008811">
    <property type="entry name" value="Glycosyl_hydrolases_36"/>
</dbReference>
<dbReference type="AlphaFoldDB" id="A0A3D9L733"/>
<dbReference type="PANTHER" id="PTHR31268">
    <property type="match status" value="1"/>
</dbReference>
<accession>A0A3D9L733</accession>
<dbReference type="Gene3D" id="3.20.20.70">
    <property type="entry name" value="Aldolase class I"/>
    <property type="match status" value="1"/>
</dbReference>
<dbReference type="InterPro" id="IPR013785">
    <property type="entry name" value="Aldolase_TIM"/>
</dbReference>
<dbReference type="Proteomes" id="UP000256779">
    <property type="component" value="Unassembled WGS sequence"/>
</dbReference>
<dbReference type="RefSeq" id="WP_170147941.1">
    <property type="nucleotide sequence ID" value="NZ_QREG01000006.1"/>
</dbReference>
<dbReference type="EMBL" id="QREG01000006">
    <property type="protein sequence ID" value="REE00143.1"/>
    <property type="molecule type" value="Genomic_DNA"/>
</dbReference>
<dbReference type="Pfam" id="PF05691">
    <property type="entry name" value="Raffinose_syn"/>
    <property type="match status" value="2"/>
</dbReference>
<dbReference type="PROSITE" id="PS51257">
    <property type="entry name" value="PROKAR_LIPOPROTEIN"/>
    <property type="match status" value="1"/>
</dbReference>
<keyword evidence="3" id="KW-1185">Reference proteome</keyword>
<evidence type="ECO:0000256" key="1">
    <source>
        <dbReference type="ARBA" id="ARBA00023277"/>
    </source>
</evidence>